<reference evidence="1 2" key="1">
    <citation type="submission" date="2024-10" db="EMBL/GenBank/DDBJ databases">
        <title>The Natural Products Discovery Center: Release of the First 8490 Sequenced Strains for Exploring Actinobacteria Biosynthetic Diversity.</title>
        <authorList>
            <person name="Kalkreuter E."/>
            <person name="Kautsar S.A."/>
            <person name="Yang D."/>
            <person name="Bader C.D."/>
            <person name="Teijaro C.N."/>
            <person name="Fluegel L."/>
            <person name="Davis C.M."/>
            <person name="Simpson J.R."/>
            <person name="Lauterbach L."/>
            <person name="Steele A.D."/>
            <person name="Gui C."/>
            <person name="Meng S."/>
            <person name="Li G."/>
            <person name="Viehrig K."/>
            <person name="Ye F."/>
            <person name="Su P."/>
            <person name="Kiefer A.F."/>
            <person name="Nichols A."/>
            <person name="Cepeda A.J."/>
            <person name="Yan W."/>
            <person name="Fan B."/>
            <person name="Jiang Y."/>
            <person name="Adhikari A."/>
            <person name="Zheng C.-J."/>
            <person name="Schuster L."/>
            <person name="Cowan T.M."/>
            <person name="Smanski M.J."/>
            <person name="Chevrette M.G."/>
            <person name="De Carvalho L.P.S."/>
            <person name="Shen B."/>
        </authorList>
    </citation>
    <scope>NUCLEOTIDE SEQUENCE [LARGE SCALE GENOMIC DNA]</scope>
    <source>
        <strain evidence="1 2">NPDC002173</strain>
    </source>
</reference>
<comment type="caution">
    <text evidence="1">The sequence shown here is derived from an EMBL/GenBank/DDBJ whole genome shotgun (WGS) entry which is preliminary data.</text>
</comment>
<keyword evidence="2" id="KW-1185">Reference proteome</keyword>
<dbReference type="EMBL" id="JBIASD010000022">
    <property type="protein sequence ID" value="MFF3669475.1"/>
    <property type="molecule type" value="Genomic_DNA"/>
</dbReference>
<evidence type="ECO:0000313" key="2">
    <source>
        <dbReference type="Proteomes" id="UP001602013"/>
    </source>
</evidence>
<accession>A0ABW6SWU5</accession>
<evidence type="ECO:0000313" key="1">
    <source>
        <dbReference type="EMBL" id="MFF3669475.1"/>
    </source>
</evidence>
<dbReference type="Proteomes" id="UP001602013">
    <property type="component" value="Unassembled WGS sequence"/>
</dbReference>
<name>A0ABW6SWU5_9ACTN</name>
<protein>
    <submittedName>
        <fullName evidence="1">Uncharacterized protein</fullName>
    </submittedName>
</protein>
<sequence length="77" mass="7867">MATLSLSSEDGGKQASSGINMTWHLGAEAGEQAWVVHTVGAMCGTNRIAASGSPMPLIDAGAPGEALTFTRGRLLRP</sequence>
<gene>
    <name evidence="1" type="ORF">ACFYXI_28180</name>
</gene>
<organism evidence="1 2">
    <name type="scientific">Microtetraspora malaysiensis</name>
    <dbReference type="NCBI Taxonomy" id="161358"/>
    <lineage>
        <taxon>Bacteria</taxon>
        <taxon>Bacillati</taxon>
        <taxon>Actinomycetota</taxon>
        <taxon>Actinomycetes</taxon>
        <taxon>Streptosporangiales</taxon>
        <taxon>Streptosporangiaceae</taxon>
        <taxon>Microtetraspora</taxon>
    </lineage>
</organism>
<proteinExistence type="predicted"/>
<dbReference type="RefSeq" id="WP_387415603.1">
    <property type="nucleotide sequence ID" value="NZ_JBIASD010000022.1"/>
</dbReference>